<protein>
    <submittedName>
        <fullName evidence="1">Uncharacterized protein</fullName>
    </submittedName>
</protein>
<reference evidence="1" key="1">
    <citation type="submission" date="2023-06" db="EMBL/GenBank/DDBJ databases">
        <title>Reference genome for the Northern bat (Eptesicus nilssonii), a most northern bat species.</title>
        <authorList>
            <person name="Laine V.N."/>
            <person name="Pulliainen A.T."/>
            <person name="Lilley T.M."/>
        </authorList>
    </citation>
    <scope>NUCLEOTIDE SEQUENCE</scope>
    <source>
        <strain evidence="1">BLF_Eptnil</strain>
        <tissue evidence="1">Kidney</tissue>
    </source>
</reference>
<dbReference type="Proteomes" id="UP001177744">
    <property type="component" value="Unassembled WGS sequence"/>
</dbReference>
<proteinExistence type="predicted"/>
<evidence type="ECO:0000313" key="2">
    <source>
        <dbReference type="Proteomes" id="UP001177744"/>
    </source>
</evidence>
<organism evidence="1 2">
    <name type="scientific">Cnephaeus nilssonii</name>
    <name type="common">Northern bat</name>
    <name type="synonym">Eptesicus nilssonii</name>
    <dbReference type="NCBI Taxonomy" id="3371016"/>
    <lineage>
        <taxon>Eukaryota</taxon>
        <taxon>Metazoa</taxon>
        <taxon>Chordata</taxon>
        <taxon>Craniata</taxon>
        <taxon>Vertebrata</taxon>
        <taxon>Euteleostomi</taxon>
        <taxon>Mammalia</taxon>
        <taxon>Eutheria</taxon>
        <taxon>Laurasiatheria</taxon>
        <taxon>Chiroptera</taxon>
        <taxon>Yangochiroptera</taxon>
        <taxon>Vespertilionidae</taxon>
        <taxon>Cnephaeus</taxon>
    </lineage>
</organism>
<gene>
    <name evidence="1" type="ORF">QTO34_016658</name>
</gene>
<sequence length="150" mass="16656">MTASTTGARGVALWPGEAHPQSPVKEIPTVDLMIGDMELWILWRHLKMDDSARTGQSEMVKKALTSAPICISGSWKKSEDERKEYISRQLHLYKSQSNSILKFMKGSTNLTSASLSIDHSIAQHGKALSEGEFIKKTPKMCTSSISRYAE</sequence>
<dbReference type="EMBL" id="JAULJE010000006">
    <property type="protein sequence ID" value="KAK1341907.1"/>
    <property type="molecule type" value="Genomic_DNA"/>
</dbReference>
<name>A0AA40I3J8_CNENI</name>
<keyword evidence="2" id="KW-1185">Reference proteome</keyword>
<accession>A0AA40I3J8</accession>
<evidence type="ECO:0000313" key="1">
    <source>
        <dbReference type="EMBL" id="KAK1341907.1"/>
    </source>
</evidence>
<dbReference type="AlphaFoldDB" id="A0AA40I3J8"/>
<comment type="caution">
    <text evidence="1">The sequence shown here is derived from an EMBL/GenBank/DDBJ whole genome shotgun (WGS) entry which is preliminary data.</text>
</comment>